<dbReference type="Proteomes" id="UP000294752">
    <property type="component" value="Unassembled WGS sequence"/>
</dbReference>
<dbReference type="GO" id="GO:0045454">
    <property type="term" value="P:cell redox homeostasis"/>
    <property type="evidence" value="ECO:0007669"/>
    <property type="project" value="TreeGrafter"/>
</dbReference>
<dbReference type="RefSeq" id="WP_133641441.1">
    <property type="nucleotide sequence ID" value="NZ_SNZV01000008.1"/>
</dbReference>
<feature type="domain" description="Rhodanese" evidence="1">
    <location>
        <begin position="37"/>
        <end position="127"/>
    </location>
</feature>
<dbReference type="Pfam" id="PF00085">
    <property type="entry name" value="Thioredoxin"/>
    <property type="match status" value="1"/>
</dbReference>
<dbReference type="Pfam" id="PF00581">
    <property type="entry name" value="Rhodanese"/>
    <property type="match status" value="1"/>
</dbReference>
<dbReference type="CDD" id="cd00158">
    <property type="entry name" value="RHOD"/>
    <property type="match status" value="1"/>
</dbReference>
<evidence type="ECO:0000259" key="1">
    <source>
        <dbReference type="PROSITE" id="PS50206"/>
    </source>
</evidence>
<dbReference type="PANTHER" id="PTHR45663">
    <property type="entry name" value="GEO12009P1"/>
    <property type="match status" value="1"/>
</dbReference>
<dbReference type="SUPFAM" id="SSF52833">
    <property type="entry name" value="Thioredoxin-like"/>
    <property type="match status" value="1"/>
</dbReference>
<dbReference type="GO" id="GO:0015035">
    <property type="term" value="F:protein-disulfide reductase activity"/>
    <property type="evidence" value="ECO:0007669"/>
    <property type="project" value="TreeGrafter"/>
</dbReference>
<proteinExistence type="predicted"/>
<dbReference type="EMBL" id="SNZV01000008">
    <property type="protein sequence ID" value="TDS10996.1"/>
    <property type="molecule type" value="Genomic_DNA"/>
</dbReference>
<dbReference type="Gene3D" id="3.40.250.10">
    <property type="entry name" value="Rhodanese-like domain"/>
    <property type="match status" value="1"/>
</dbReference>
<comment type="caution">
    <text evidence="3">The sequence shown here is derived from an EMBL/GenBank/DDBJ whole genome shotgun (WGS) entry which is preliminary data.</text>
</comment>
<dbReference type="CDD" id="cd02947">
    <property type="entry name" value="TRX_family"/>
    <property type="match status" value="1"/>
</dbReference>
<reference evidence="3 4" key="1">
    <citation type="submission" date="2019-03" db="EMBL/GenBank/DDBJ databases">
        <title>Genomic Encyclopedia of Type Strains, Phase III (KMG-III): the genomes of soil and plant-associated and newly described type strains.</title>
        <authorList>
            <person name="Whitman W."/>
        </authorList>
    </citation>
    <scope>NUCLEOTIDE SEQUENCE [LARGE SCALE GENOMIC DNA]</scope>
    <source>
        <strain evidence="3 4">CGMCC 1.12801</strain>
    </source>
</reference>
<name>A0A4V3E119_9SPHI</name>
<evidence type="ECO:0000259" key="2">
    <source>
        <dbReference type="PROSITE" id="PS51352"/>
    </source>
</evidence>
<protein>
    <submittedName>
        <fullName evidence="3">Thioredoxin</fullName>
    </submittedName>
</protein>
<dbReference type="PROSITE" id="PS50206">
    <property type="entry name" value="RHODANESE_3"/>
    <property type="match status" value="1"/>
</dbReference>
<dbReference type="GO" id="GO:0005829">
    <property type="term" value="C:cytosol"/>
    <property type="evidence" value="ECO:0007669"/>
    <property type="project" value="TreeGrafter"/>
</dbReference>
<dbReference type="InterPro" id="IPR036249">
    <property type="entry name" value="Thioredoxin-like_sf"/>
</dbReference>
<evidence type="ECO:0000313" key="4">
    <source>
        <dbReference type="Proteomes" id="UP000294752"/>
    </source>
</evidence>
<dbReference type="InterPro" id="IPR036873">
    <property type="entry name" value="Rhodanese-like_dom_sf"/>
</dbReference>
<keyword evidence="4" id="KW-1185">Reference proteome</keyword>
<dbReference type="PANTHER" id="PTHR45663:SF11">
    <property type="entry name" value="GEO12009P1"/>
    <property type="match status" value="1"/>
</dbReference>
<dbReference type="SMART" id="SM00450">
    <property type="entry name" value="RHOD"/>
    <property type="match status" value="1"/>
</dbReference>
<dbReference type="OrthoDB" id="9808735at2"/>
<dbReference type="InterPro" id="IPR001763">
    <property type="entry name" value="Rhodanese-like_dom"/>
</dbReference>
<sequence length="232" mass="26062">MKTTILVLLWSLVAKIGFGQGNDFRITATDFFKHLQSQSAPQVLDARSIEEYDQAHLPHAIQIDQQAADFEQKIGQLDKSSPVFIYSIQTGRSQRLAQRLNELSFKTLYVLSPGISAWVGSGYPLVVADTNTKRISLDAFRAKLLSNDYVVVNFGSNYCPPCKKVIPVLDSLQQHDPAIRVVKVEIDVNPDIIKEYAIKTIPTTILYRAGRPIWTKTGIPTVKEIWSAKHEH</sequence>
<feature type="domain" description="Thioredoxin" evidence="2">
    <location>
        <begin position="117"/>
        <end position="232"/>
    </location>
</feature>
<evidence type="ECO:0000313" key="3">
    <source>
        <dbReference type="EMBL" id="TDS10996.1"/>
    </source>
</evidence>
<dbReference type="SUPFAM" id="SSF52821">
    <property type="entry name" value="Rhodanese/Cell cycle control phosphatase"/>
    <property type="match status" value="1"/>
</dbReference>
<dbReference type="AlphaFoldDB" id="A0A4V3E119"/>
<dbReference type="PROSITE" id="PS51352">
    <property type="entry name" value="THIOREDOXIN_2"/>
    <property type="match status" value="1"/>
</dbReference>
<dbReference type="InterPro" id="IPR013766">
    <property type="entry name" value="Thioredoxin_domain"/>
</dbReference>
<organism evidence="3 4">
    <name type="scientific">Sphingobacterium paludis</name>
    <dbReference type="NCBI Taxonomy" id="1476465"/>
    <lineage>
        <taxon>Bacteria</taxon>
        <taxon>Pseudomonadati</taxon>
        <taxon>Bacteroidota</taxon>
        <taxon>Sphingobacteriia</taxon>
        <taxon>Sphingobacteriales</taxon>
        <taxon>Sphingobacteriaceae</taxon>
        <taxon>Sphingobacterium</taxon>
    </lineage>
</organism>
<accession>A0A4V3E119</accession>
<gene>
    <name evidence="3" type="ORF">B0I21_10853</name>
</gene>
<dbReference type="Gene3D" id="3.40.30.10">
    <property type="entry name" value="Glutaredoxin"/>
    <property type="match status" value="1"/>
</dbReference>